<keyword evidence="2" id="KW-1185">Reference proteome</keyword>
<reference evidence="1" key="1">
    <citation type="submission" date="2020-12" db="EMBL/GenBank/DDBJ databases">
        <title>Metabolic potential, ecology and presence of endohyphal bacteria is reflected in genomic diversity of Mucoromycotina.</title>
        <authorList>
            <person name="Muszewska A."/>
            <person name="Okrasinska A."/>
            <person name="Steczkiewicz K."/>
            <person name="Drgas O."/>
            <person name="Orlowska M."/>
            <person name="Perlinska-Lenart U."/>
            <person name="Aleksandrzak-Piekarczyk T."/>
            <person name="Szatraj K."/>
            <person name="Zielenkiewicz U."/>
            <person name="Pilsyk S."/>
            <person name="Malc E."/>
            <person name="Mieczkowski P."/>
            <person name="Kruszewska J.S."/>
            <person name="Biernat P."/>
            <person name="Pawlowska J."/>
        </authorList>
    </citation>
    <scope>NUCLEOTIDE SEQUENCE</scope>
    <source>
        <strain evidence="1">WA0000017839</strain>
    </source>
</reference>
<sequence>MTKAVTSHRQIIDLIVSPIFNVEAGIYRVDESEWANDTRSDLVLTPDVSDNEQRPLIVEFQKTVDKKFIKRAMSYCLQASIRYDIDPVILIVCTDAIIESLKEKLQKSKRLPCCVTIPCDFWAAECLILSRDTIKGYINVEESLHPLVAFGMFLTYQASTPTLLPRKELKNMCDTKLHDYKNMMSTLQNKVQPLDTISQQIQEKITQVNQKKRIYDDMMVDENILTAIPIATPSRDMNKEAMEFVSKFKNERAENGKRMDWKSCLSQGLKEGLFVVFGYDSLKNN</sequence>
<organism evidence="1 2">
    <name type="scientific">Mucor saturninus</name>
    <dbReference type="NCBI Taxonomy" id="64648"/>
    <lineage>
        <taxon>Eukaryota</taxon>
        <taxon>Fungi</taxon>
        <taxon>Fungi incertae sedis</taxon>
        <taxon>Mucoromycota</taxon>
        <taxon>Mucoromycotina</taxon>
        <taxon>Mucoromycetes</taxon>
        <taxon>Mucorales</taxon>
        <taxon>Mucorineae</taxon>
        <taxon>Mucoraceae</taxon>
        <taxon>Mucor</taxon>
    </lineage>
</organism>
<name>A0A8H7R8B1_9FUNG</name>
<protein>
    <submittedName>
        <fullName evidence="1">Uncharacterized protein</fullName>
    </submittedName>
</protein>
<accession>A0A8H7R8B1</accession>
<dbReference type="Proteomes" id="UP000603453">
    <property type="component" value="Unassembled WGS sequence"/>
</dbReference>
<dbReference type="AlphaFoldDB" id="A0A8H7R8B1"/>
<comment type="caution">
    <text evidence="1">The sequence shown here is derived from an EMBL/GenBank/DDBJ whole genome shotgun (WGS) entry which is preliminary data.</text>
</comment>
<dbReference type="OrthoDB" id="2283182at2759"/>
<evidence type="ECO:0000313" key="2">
    <source>
        <dbReference type="Proteomes" id="UP000603453"/>
    </source>
</evidence>
<dbReference type="EMBL" id="JAEPRD010000034">
    <property type="protein sequence ID" value="KAG2205765.1"/>
    <property type="molecule type" value="Genomic_DNA"/>
</dbReference>
<evidence type="ECO:0000313" key="1">
    <source>
        <dbReference type="EMBL" id="KAG2205765.1"/>
    </source>
</evidence>
<gene>
    <name evidence="1" type="ORF">INT47_003948</name>
</gene>
<proteinExistence type="predicted"/>